<keyword evidence="1" id="KW-0472">Membrane</keyword>
<evidence type="ECO:0000313" key="3">
    <source>
        <dbReference type="EMBL" id="SBS34743.1"/>
    </source>
</evidence>
<dbReference type="STRING" id="295068.MAQ5080_02961"/>
<feature type="transmembrane region" description="Helical" evidence="1">
    <location>
        <begin position="187"/>
        <end position="208"/>
    </location>
</feature>
<feature type="transmembrane region" description="Helical" evidence="1">
    <location>
        <begin position="81"/>
        <end position="104"/>
    </location>
</feature>
<keyword evidence="4" id="KW-1185">Reference proteome</keyword>
<keyword evidence="3" id="KW-0808">Transferase</keyword>
<feature type="domain" description="Acyltransferase 3" evidence="2">
    <location>
        <begin position="13"/>
        <end position="334"/>
    </location>
</feature>
<proteinExistence type="predicted"/>
<dbReference type="InterPro" id="IPR050879">
    <property type="entry name" value="Acyltransferase_3"/>
</dbReference>
<dbReference type="RefSeq" id="WP_067211609.1">
    <property type="nucleotide sequence ID" value="NZ_FLOC01000019.1"/>
</dbReference>
<dbReference type="PANTHER" id="PTHR23028">
    <property type="entry name" value="ACETYLTRANSFERASE"/>
    <property type="match status" value="1"/>
</dbReference>
<dbReference type="Proteomes" id="UP000092627">
    <property type="component" value="Unassembled WGS sequence"/>
</dbReference>
<name>A0A1A8TM35_9GAMM</name>
<dbReference type="GO" id="GO:0016020">
    <property type="term" value="C:membrane"/>
    <property type="evidence" value="ECO:0007669"/>
    <property type="project" value="TreeGrafter"/>
</dbReference>
<accession>A0A1A8TM35</accession>
<dbReference type="GO" id="GO:0000271">
    <property type="term" value="P:polysaccharide biosynthetic process"/>
    <property type="evidence" value="ECO:0007669"/>
    <property type="project" value="TreeGrafter"/>
</dbReference>
<organism evidence="3 4">
    <name type="scientific">Marinomonas aquimarina</name>
    <dbReference type="NCBI Taxonomy" id="295068"/>
    <lineage>
        <taxon>Bacteria</taxon>
        <taxon>Pseudomonadati</taxon>
        <taxon>Pseudomonadota</taxon>
        <taxon>Gammaproteobacteria</taxon>
        <taxon>Oceanospirillales</taxon>
        <taxon>Oceanospirillaceae</taxon>
        <taxon>Marinomonas</taxon>
    </lineage>
</organism>
<dbReference type="InterPro" id="IPR002656">
    <property type="entry name" value="Acyl_transf_3_dom"/>
</dbReference>
<gene>
    <name evidence="3" type="ORF">MAQ5080_02961</name>
</gene>
<evidence type="ECO:0000313" key="4">
    <source>
        <dbReference type="Proteomes" id="UP000092627"/>
    </source>
</evidence>
<keyword evidence="3" id="KW-0012">Acyltransferase</keyword>
<feature type="transmembrane region" description="Helical" evidence="1">
    <location>
        <begin position="160"/>
        <end position="180"/>
    </location>
</feature>
<keyword evidence="1" id="KW-0812">Transmembrane</keyword>
<dbReference type="PANTHER" id="PTHR23028:SF53">
    <property type="entry name" value="ACYL_TRANSF_3 DOMAIN-CONTAINING PROTEIN"/>
    <property type="match status" value="1"/>
</dbReference>
<keyword evidence="1" id="KW-1133">Transmembrane helix</keyword>
<evidence type="ECO:0000259" key="2">
    <source>
        <dbReference type="Pfam" id="PF01757"/>
    </source>
</evidence>
<dbReference type="OrthoDB" id="9767863at2"/>
<reference evidence="3 4" key="1">
    <citation type="submission" date="2016-06" db="EMBL/GenBank/DDBJ databases">
        <authorList>
            <person name="Kjaerup R.B."/>
            <person name="Dalgaard T.S."/>
            <person name="Juul-Madsen H.R."/>
        </authorList>
    </citation>
    <scope>NUCLEOTIDE SEQUENCE [LARGE SCALE GENOMIC DNA]</scope>
    <source>
        <strain evidence="3 4">CECT 5080</strain>
    </source>
</reference>
<feature type="transmembrane region" description="Helical" evidence="1">
    <location>
        <begin position="51"/>
        <end position="69"/>
    </location>
</feature>
<sequence>MILNSVSQSRDNNFNFLRLLCALGVLLAHSHLVFTGQSLEWSLLGVRIDHLLVSVFFAISGFLICKSLLQSDDLKRYFAARALRLLPALLALLLITVLVVGPLFTTLSRHDYFASQLTWDYLLNANLLNIHTQFELTGVFANAPYPNNVNTSLWTLPIEAWLYMMAAMAYCLITLGIEHWPNLNQRVLLSVGVLGLLGLSVIGHTALQHRDDDAPVMLLFICLFYAATLAYSARTKLILRYRYAMVLWLLAPLADKTALFSAYFAIAMTYSVLLLAYRPTGWIRQFNRLGDYSYGVYIYGFLVQQSTLQLWPQASFLGFVLLSSWITLLCAVASWHWLEKPCLAPLKTQHSFKGVRPI</sequence>
<feature type="transmembrane region" description="Helical" evidence="1">
    <location>
        <begin position="214"/>
        <end position="231"/>
    </location>
</feature>
<dbReference type="EMBL" id="FLOC01000019">
    <property type="protein sequence ID" value="SBS34743.1"/>
    <property type="molecule type" value="Genomic_DNA"/>
</dbReference>
<feature type="transmembrane region" description="Helical" evidence="1">
    <location>
        <begin position="314"/>
        <end position="338"/>
    </location>
</feature>
<evidence type="ECO:0000256" key="1">
    <source>
        <dbReference type="SAM" id="Phobius"/>
    </source>
</evidence>
<dbReference type="AlphaFoldDB" id="A0A1A8TM35"/>
<protein>
    <submittedName>
        <fullName evidence="3">Acyltransferase family protein</fullName>
    </submittedName>
</protein>
<dbReference type="Pfam" id="PF01757">
    <property type="entry name" value="Acyl_transf_3"/>
    <property type="match status" value="1"/>
</dbReference>
<dbReference type="GO" id="GO:0016747">
    <property type="term" value="F:acyltransferase activity, transferring groups other than amino-acyl groups"/>
    <property type="evidence" value="ECO:0007669"/>
    <property type="project" value="InterPro"/>
</dbReference>